<dbReference type="WBParaSite" id="GPUH_0000832201-mRNA-1">
    <property type="protein sequence ID" value="GPUH_0000832201-mRNA-1"/>
    <property type="gene ID" value="GPUH_0000832201"/>
</dbReference>
<gene>
    <name evidence="1" type="ORF">GPUH_LOCUS8308</name>
</gene>
<evidence type="ECO:0000313" key="3">
    <source>
        <dbReference type="WBParaSite" id="GPUH_0000832201-mRNA-1"/>
    </source>
</evidence>
<proteinExistence type="predicted"/>
<organism evidence="3">
    <name type="scientific">Gongylonema pulchrum</name>
    <dbReference type="NCBI Taxonomy" id="637853"/>
    <lineage>
        <taxon>Eukaryota</taxon>
        <taxon>Metazoa</taxon>
        <taxon>Ecdysozoa</taxon>
        <taxon>Nematoda</taxon>
        <taxon>Chromadorea</taxon>
        <taxon>Rhabditida</taxon>
        <taxon>Spirurina</taxon>
        <taxon>Spiruromorpha</taxon>
        <taxon>Spiruroidea</taxon>
        <taxon>Gongylonematidae</taxon>
        <taxon>Gongylonema</taxon>
    </lineage>
</organism>
<dbReference type="EMBL" id="UYRT01023856">
    <property type="protein sequence ID" value="VDK61773.1"/>
    <property type="molecule type" value="Genomic_DNA"/>
</dbReference>
<sequence length="114" mass="13214">MGCARTASLARCINFCQNSSYLLILLEATVVPDAKQATIRTALWHDEMDNENIDDYAFDPFVDQEQQPDWVTSSVRLGSVRRWKSKKSAAIRRIEKEIELEKQRRSEFSGFQEK</sequence>
<protein>
    <submittedName>
        <fullName evidence="3">Snurportin1 domain-containing protein</fullName>
    </submittedName>
</protein>
<evidence type="ECO:0000313" key="1">
    <source>
        <dbReference type="EMBL" id="VDK61773.1"/>
    </source>
</evidence>
<keyword evidence="2" id="KW-1185">Reference proteome</keyword>
<accession>A0A183DHX2</accession>
<evidence type="ECO:0000313" key="2">
    <source>
        <dbReference type="Proteomes" id="UP000271098"/>
    </source>
</evidence>
<reference evidence="3" key="1">
    <citation type="submission" date="2016-06" db="UniProtKB">
        <authorList>
            <consortium name="WormBaseParasite"/>
        </authorList>
    </citation>
    <scope>IDENTIFICATION</scope>
</reference>
<name>A0A183DHX2_9BILA</name>
<dbReference type="AlphaFoldDB" id="A0A183DHX2"/>
<reference evidence="1 2" key="2">
    <citation type="submission" date="2018-11" db="EMBL/GenBank/DDBJ databases">
        <authorList>
            <consortium name="Pathogen Informatics"/>
        </authorList>
    </citation>
    <scope>NUCLEOTIDE SEQUENCE [LARGE SCALE GENOMIC DNA]</scope>
</reference>
<dbReference type="Proteomes" id="UP000271098">
    <property type="component" value="Unassembled WGS sequence"/>
</dbReference>
<dbReference type="OrthoDB" id="5869838at2759"/>